<evidence type="ECO:0000313" key="3">
    <source>
        <dbReference type="Proteomes" id="UP001354931"/>
    </source>
</evidence>
<dbReference type="Proteomes" id="UP001354931">
    <property type="component" value="Unassembled WGS sequence"/>
</dbReference>
<feature type="domain" description="DUF5753" evidence="1">
    <location>
        <begin position="109"/>
        <end position="286"/>
    </location>
</feature>
<name>A0ABU6F3A6_9ACTN</name>
<reference evidence="2 3" key="1">
    <citation type="submission" date="2022-10" db="EMBL/GenBank/DDBJ databases">
        <authorList>
            <person name="Xie J."/>
            <person name="Shen N."/>
        </authorList>
    </citation>
    <scope>NUCLEOTIDE SEQUENCE [LARGE SCALE GENOMIC DNA]</scope>
    <source>
        <strain evidence="2 3">YIM65594</strain>
    </source>
</reference>
<protein>
    <submittedName>
        <fullName evidence="2">DUF5753 domain-containing protein</fullName>
    </submittedName>
</protein>
<dbReference type="InterPro" id="IPR043917">
    <property type="entry name" value="DUF5753"/>
</dbReference>
<accession>A0ABU6F3A6</accession>
<keyword evidence="3" id="KW-1185">Reference proteome</keyword>
<sequence>MNTQRGSVYRWDIHRVAGSRHQHGPCGTSVSEDGARACVEAALTVAADPGAYAWGLLSRVRSQAPGAAGTPAAGPRTPIAWAAPGPDGTVAWLPHGATALRPAPVDRPRHIAELEQRAAVIHEFASAAVPELLRTEDYARALCATAHPLDPPLRIEQRLAAVARRRRILARREPAHLVVLLDEGVLRHRVGGERVMSGQLGHLLDSGALPRIHLRVLPFGARDHPGALPPFRILGFGEGPDVLCGESSLGAQSTVDAGRIREHRLAFRLIRSRALSWDDTRELIRELKGELDRGVPAPW</sequence>
<evidence type="ECO:0000313" key="2">
    <source>
        <dbReference type="EMBL" id="MEB8338484.1"/>
    </source>
</evidence>
<evidence type="ECO:0000259" key="1">
    <source>
        <dbReference type="Pfam" id="PF19054"/>
    </source>
</evidence>
<organism evidence="2 3">
    <name type="scientific">Streptomyces endophyticus</name>
    <dbReference type="NCBI Taxonomy" id="714166"/>
    <lineage>
        <taxon>Bacteria</taxon>
        <taxon>Bacillati</taxon>
        <taxon>Actinomycetota</taxon>
        <taxon>Actinomycetes</taxon>
        <taxon>Kitasatosporales</taxon>
        <taxon>Streptomycetaceae</taxon>
        <taxon>Streptomyces</taxon>
    </lineage>
</organism>
<dbReference type="Pfam" id="PF19054">
    <property type="entry name" value="DUF5753"/>
    <property type="match status" value="1"/>
</dbReference>
<comment type="caution">
    <text evidence="2">The sequence shown here is derived from an EMBL/GenBank/DDBJ whole genome shotgun (WGS) entry which is preliminary data.</text>
</comment>
<gene>
    <name evidence="2" type="ORF">OKJ99_13345</name>
</gene>
<proteinExistence type="predicted"/>
<dbReference type="EMBL" id="JAOZYC010000094">
    <property type="protein sequence ID" value="MEB8338484.1"/>
    <property type="molecule type" value="Genomic_DNA"/>
</dbReference>
<dbReference type="RefSeq" id="WP_326016280.1">
    <property type="nucleotide sequence ID" value="NZ_JAOZYC010000094.1"/>
</dbReference>